<reference evidence="4" key="1">
    <citation type="journal article" date="2023" name="Insect Mol. Biol.">
        <title>Genome sequencing provides insights into the evolution of gene families encoding plant cell wall-degrading enzymes in longhorned beetles.</title>
        <authorList>
            <person name="Shin N.R."/>
            <person name="Okamura Y."/>
            <person name="Kirsch R."/>
            <person name="Pauchet Y."/>
        </authorList>
    </citation>
    <scope>NUCLEOTIDE SEQUENCE</scope>
    <source>
        <strain evidence="4">RBIC_L_NR</strain>
    </source>
</reference>
<name>A0AAV8WR49_9CUCU</name>
<dbReference type="EMBL" id="JANEYF010005242">
    <property type="protein sequence ID" value="KAJ8928833.1"/>
    <property type="molecule type" value="Genomic_DNA"/>
</dbReference>
<dbReference type="InterPro" id="IPR055315">
    <property type="entry name" value="Cramped-like"/>
</dbReference>
<dbReference type="GO" id="GO:0003677">
    <property type="term" value="F:DNA binding"/>
    <property type="evidence" value="ECO:0007669"/>
    <property type="project" value="UniProtKB-KW"/>
</dbReference>
<dbReference type="Gene3D" id="1.10.10.60">
    <property type="entry name" value="Homeodomain-like"/>
    <property type="match status" value="1"/>
</dbReference>
<evidence type="ECO:0000256" key="3">
    <source>
        <dbReference type="SAM" id="MobiDB-lite"/>
    </source>
</evidence>
<evidence type="ECO:0000313" key="5">
    <source>
        <dbReference type="Proteomes" id="UP001162156"/>
    </source>
</evidence>
<dbReference type="PANTHER" id="PTHR21677">
    <property type="entry name" value="CRAMPED PROTEIN"/>
    <property type="match status" value="1"/>
</dbReference>
<feature type="compositionally biased region" description="Basic and acidic residues" evidence="3">
    <location>
        <begin position="511"/>
        <end position="521"/>
    </location>
</feature>
<keyword evidence="1" id="KW-0238">DNA-binding</keyword>
<comment type="caution">
    <text evidence="4">The sequence shown here is derived from an EMBL/GenBank/DDBJ whole genome shotgun (WGS) entry which is preliminary data.</text>
</comment>
<keyword evidence="2" id="KW-0539">Nucleus</keyword>
<evidence type="ECO:0000256" key="1">
    <source>
        <dbReference type="ARBA" id="ARBA00023125"/>
    </source>
</evidence>
<dbReference type="GO" id="GO:0005634">
    <property type="term" value="C:nucleus"/>
    <property type="evidence" value="ECO:0007669"/>
    <property type="project" value="TreeGrafter"/>
</dbReference>
<sequence length="542" mass="62340">METDTENCEDIKPNIDGLNALSEQPLLGSVTTFSNVEGPEVKGQQIRSSARVFKKMKLDLSAPLVTEKREKKEENKQDIKKCYRPLWTSDDKSIFFEALNEFGKDFENIQQYTSTKMKKKGVPEHLIKTKDQVRHLYYRSWHKISKYVKFTEGIKKVVQELYGLINYGELRKKIGSVSKKSLVKLNELVYMGSTMLRIKGKTVRVKTPMCRALRRINQLDEKYDEIKLPNRIMVELRPKDMTSFLKVQCMAQNPRLRVTLPLQKRLSSLISCVDKRWKTIEARAYDKAVVSTNIVTNDCVPPSNISEEIKMVLTSVLRLTPPLDGRIEVPSINLSEYITRQSICLISYENRIGLTSTDYTSFYSFNNFKMLSKKERKGYRPRADSISDKYEKSSQKVSSHTEDNDTCYMTDNEPSTEVNKVVNGTINTILALQQPENQDTDDETLKVKSEKKEETENDVLNEQKQALINNIRKGWTAKDSESLTLGELYLMFGSESKLILEYSWDNPLKTSKSENEPKVESAENAYDSNEDISNDCTKKFGP</sequence>
<feature type="region of interest" description="Disordered" evidence="3">
    <location>
        <begin position="379"/>
        <end position="413"/>
    </location>
</feature>
<gene>
    <name evidence="4" type="ORF">NQ314_018553</name>
</gene>
<accession>A0AAV8WR49</accession>
<dbReference type="AlphaFoldDB" id="A0AAV8WR49"/>
<evidence type="ECO:0000313" key="4">
    <source>
        <dbReference type="EMBL" id="KAJ8928833.1"/>
    </source>
</evidence>
<evidence type="ECO:0008006" key="6">
    <source>
        <dbReference type="Google" id="ProtNLM"/>
    </source>
</evidence>
<feature type="region of interest" description="Disordered" evidence="3">
    <location>
        <begin position="508"/>
        <end position="542"/>
    </location>
</feature>
<dbReference type="GO" id="GO:0003682">
    <property type="term" value="F:chromatin binding"/>
    <property type="evidence" value="ECO:0007669"/>
    <property type="project" value="InterPro"/>
</dbReference>
<feature type="compositionally biased region" description="Basic and acidic residues" evidence="3">
    <location>
        <begin position="381"/>
        <end position="403"/>
    </location>
</feature>
<dbReference type="GO" id="GO:0007389">
    <property type="term" value="P:pattern specification process"/>
    <property type="evidence" value="ECO:0007669"/>
    <property type="project" value="TreeGrafter"/>
</dbReference>
<organism evidence="4 5">
    <name type="scientific">Rhamnusium bicolor</name>
    <dbReference type="NCBI Taxonomy" id="1586634"/>
    <lineage>
        <taxon>Eukaryota</taxon>
        <taxon>Metazoa</taxon>
        <taxon>Ecdysozoa</taxon>
        <taxon>Arthropoda</taxon>
        <taxon>Hexapoda</taxon>
        <taxon>Insecta</taxon>
        <taxon>Pterygota</taxon>
        <taxon>Neoptera</taxon>
        <taxon>Endopterygota</taxon>
        <taxon>Coleoptera</taxon>
        <taxon>Polyphaga</taxon>
        <taxon>Cucujiformia</taxon>
        <taxon>Chrysomeloidea</taxon>
        <taxon>Cerambycidae</taxon>
        <taxon>Lepturinae</taxon>
        <taxon>Rhagiini</taxon>
        <taxon>Rhamnusium</taxon>
    </lineage>
</organism>
<protein>
    <recommendedName>
        <fullName evidence="6">Protein cramped-like</fullName>
    </recommendedName>
</protein>
<evidence type="ECO:0000256" key="2">
    <source>
        <dbReference type="ARBA" id="ARBA00023242"/>
    </source>
</evidence>
<dbReference type="Proteomes" id="UP001162156">
    <property type="component" value="Unassembled WGS sequence"/>
</dbReference>
<keyword evidence="5" id="KW-1185">Reference proteome</keyword>
<dbReference type="PANTHER" id="PTHR21677:SF1">
    <property type="entry name" value="PROTEIN CRAMPED-LIKE"/>
    <property type="match status" value="1"/>
</dbReference>
<proteinExistence type="predicted"/>